<evidence type="ECO:0000259" key="10">
    <source>
        <dbReference type="SMART" id="SM00082"/>
    </source>
</evidence>
<proteinExistence type="predicted"/>
<dbReference type="Proteomes" id="UP000683360">
    <property type="component" value="Unassembled WGS sequence"/>
</dbReference>
<dbReference type="PANTHER" id="PTHR24365">
    <property type="entry name" value="TOLL-LIKE RECEPTOR"/>
    <property type="match status" value="1"/>
</dbReference>
<organism evidence="11 12">
    <name type="scientific">Mytilus edulis</name>
    <name type="common">Blue mussel</name>
    <dbReference type="NCBI Taxonomy" id="6550"/>
    <lineage>
        <taxon>Eukaryota</taxon>
        <taxon>Metazoa</taxon>
        <taxon>Spiralia</taxon>
        <taxon>Lophotrochozoa</taxon>
        <taxon>Mollusca</taxon>
        <taxon>Bivalvia</taxon>
        <taxon>Autobranchia</taxon>
        <taxon>Pteriomorphia</taxon>
        <taxon>Mytilida</taxon>
        <taxon>Mytiloidea</taxon>
        <taxon>Mytilidae</taxon>
        <taxon>Mytilinae</taxon>
        <taxon>Mytilus</taxon>
    </lineage>
</organism>
<protein>
    <recommendedName>
        <fullName evidence="10">LRRCT domain-containing protein</fullName>
    </recommendedName>
</protein>
<keyword evidence="6 9" id="KW-1133">Transmembrane helix</keyword>
<dbReference type="OrthoDB" id="2013775at2759"/>
<evidence type="ECO:0000256" key="4">
    <source>
        <dbReference type="ARBA" id="ARBA00022729"/>
    </source>
</evidence>
<dbReference type="AlphaFoldDB" id="A0A8S3SU71"/>
<evidence type="ECO:0000256" key="8">
    <source>
        <dbReference type="ARBA" id="ARBA00023180"/>
    </source>
</evidence>
<keyword evidence="7 9" id="KW-0472">Membrane</keyword>
<evidence type="ECO:0000256" key="7">
    <source>
        <dbReference type="ARBA" id="ARBA00023136"/>
    </source>
</evidence>
<keyword evidence="5" id="KW-0677">Repeat</keyword>
<sequence>MFLKTVKNHEAVCTGRDLHYIPLFPENIHDVIMNGTNLSYIGENGFDNLTKITLKKLYLNDNLILYIHPHSFTKLIYLGKIYISDEKRLNVDILKTGLGFSTKEKLTDLIFDYNSWSYLPLDMFSNFTRNHVAKLRIKGNTFPEVKCNTFSPLNNLFDMSLSENLIERLDMTGIPGAIRKLHLDNNLLPTVPDWCVQAKRNTSAVQYLAYLDLSYNSIGYIKDDSLGCLPKLEMLVLNGNPIGRIYNNIFTNNPILYTVRMSKIGYPLRKIDDFAFNSSSLSNLNMQETNFHFDLGNFNPTSIFSLSPNLTFLYLDQSYLPKTEIRMQQMFSSLIKLKVLSLSSGSLAFLPKNVFPNLKSLDTLSLSANRLSSWNDGNAVFRNMTSLRKLYLSNNYIRIINETTFPFEVLNSLKELDLSRNPYACSCDQLWFTEWMKTTHVKLIMYPLFYRCRQPPELDNMVLQKYAESKMQCPPWNPLYSMAIVLSCSGLLLVTFITIGLKCQTNIKNYIYLWRVTYNRRKG</sequence>
<keyword evidence="12" id="KW-1185">Reference proteome</keyword>
<feature type="transmembrane region" description="Helical" evidence="9">
    <location>
        <begin position="479"/>
        <end position="501"/>
    </location>
</feature>
<dbReference type="Pfam" id="PF13855">
    <property type="entry name" value="LRR_8"/>
    <property type="match status" value="2"/>
</dbReference>
<keyword evidence="2" id="KW-0433">Leucine-rich repeat</keyword>
<keyword evidence="8" id="KW-0325">Glycoprotein</keyword>
<gene>
    <name evidence="11" type="ORF">MEDL_38095</name>
</gene>
<dbReference type="EMBL" id="CAJPWZ010001826">
    <property type="protein sequence ID" value="CAG2224937.1"/>
    <property type="molecule type" value="Genomic_DNA"/>
</dbReference>
<comment type="caution">
    <text evidence="11">The sequence shown here is derived from an EMBL/GenBank/DDBJ whole genome shotgun (WGS) entry which is preliminary data.</text>
</comment>
<dbReference type="InterPro" id="IPR000483">
    <property type="entry name" value="Cys-rich_flank_reg_C"/>
</dbReference>
<evidence type="ECO:0000256" key="1">
    <source>
        <dbReference type="ARBA" id="ARBA00004167"/>
    </source>
</evidence>
<reference evidence="11" key="1">
    <citation type="submission" date="2021-03" db="EMBL/GenBank/DDBJ databases">
        <authorList>
            <person name="Bekaert M."/>
        </authorList>
    </citation>
    <scope>NUCLEOTIDE SEQUENCE</scope>
</reference>
<dbReference type="PANTHER" id="PTHR24365:SF530">
    <property type="entry name" value="MSTPROX-RELATED"/>
    <property type="match status" value="1"/>
</dbReference>
<keyword evidence="4" id="KW-0732">Signal</keyword>
<dbReference type="SMART" id="SM00369">
    <property type="entry name" value="LRR_TYP"/>
    <property type="match status" value="7"/>
</dbReference>
<dbReference type="GO" id="GO:0038023">
    <property type="term" value="F:signaling receptor activity"/>
    <property type="evidence" value="ECO:0007669"/>
    <property type="project" value="TreeGrafter"/>
</dbReference>
<evidence type="ECO:0000256" key="2">
    <source>
        <dbReference type="ARBA" id="ARBA00022614"/>
    </source>
</evidence>
<evidence type="ECO:0000313" key="12">
    <source>
        <dbReference type="Proteomes" id="UP000683360"/>
    </source>
</evidence>
<dbReference type="InterPro" id="IPR003591">
    <property type="entry name" value="Leu-rich_rpt_typical-subtyp"/>
</dbReference>
<dbReference type="GO" id="GO:0005886">
    <property type="term" value="C:plasma membrane"/>
    <property type="evidence" value="ECO:0007669"/>
    <property type="project" value="TreeGrafter"/>
</dbReference>
<keyword evidence="3 9" id="KW-0812">Transmembrane</keyword>
<dbReference type="Gene3D" id="3.80.10.10">
    <property type="entry name" value="Ribonuclease Inhibitor"/>
    <property type="match status" value="3"/>
</dbReference>
<dbReference type="SUPFAM" id="SSF52047">
    <property type="entry name" value="RNI-like"/>
    <property type="match status" value="1"/>
</dbReference>
<evidence type="ECO:0000256" key="9">
    <source>
        <dbReference type="SAM" id="Phobius"/>
    </source>
</evidence>
<dbReference type="InterPro" id="IPR001611">
    <property type="entry name" value="Leu-rich_rpt"/>
</dbReference>
<feature type="domain" description="LRRCT" evidence="10">
    <location>
        <begin position="421"/>
        <end position="474"/>
    </location>
</feature>
<evidence type="ECO:0000256" key="3">
    <source>
        <dbReference type="ARBA" id="ARBA00022692"/>
    </source>
</evidence>
<dbReference type="SMART" id="SM00082">
    <property type="entry name" value="LRRCT"/>
    <property type="match status" value="1"/>
</dbReference>
<name>A0A8S3SU71_MYTED</name>
<dbReference type="GO" id="GO:0007165">
    <property type="term" value="P:signal transduction"/>
    <property type="evidence" value="ECO:0007669"/>
    <property type="project" value="TreeGrafter"/>
</dbReference>
<accession>A0A8S3SU71</accession>
<comment type="subcellular location">
    <subcellularLocation>
        <location evidence="1">Membrane</location>
        <topology evidence="1">Single-pass membrane protein</topology>
    </subcellularLocation>
</comment>
<evidence type="ECO:0000313" key="11">
    <source>
        <dbReference type="EMBL" id="CAG2224937.1"/>
    </source>
</evidence>
<evidence type="ECO:0000256" key="5">
    <source>
        <dbReference type="ARBA" id="ARBA00022737"/>
    </source>
</evidence>
<evidence type="ECO:0000256" key="6">
    <source>
        <dbReference type="ARBA" id="ARBA00022989"/>
    </source>
</evidence>
<dbReference type="InterPro" id="IPR032675">
    <property type="entry name" value="LRR_dom_sf"/>
</dbReference>